<evidence type="ECO:0000256" key="3">
    <source>
        <dbReference type="PROSITE-ProRule" id="PRU00221"/>
    </source>
</evidence>
<dbReference type="PROSITE" id="PS50082">
    <property type="entry name" value="WD_REPEATS_2"/>
    <property type="match status" value="5"/>
</dbReference>
<dbReference type="Pfam" id="PF00400">
    <property type="entry name" value="WD40"/>
    <property type="match status" value="5"/>
</dbReference>
<gene>
    <name evidence="5" type="ORF">M441DRAFT_68472</name>
</gene>
<dbReference type="PRINTS" id="PR00320">
    <property type="entry name" value="GPROTEINBRPT"/>
</dbReference>
<evidence type="ECO:0000259" key="4">
    <source>
        <dbReference type="PROSITE" id="PS50837"/>
    </source>
</evidence>
<feature type="repeat" description="WD" evidence="3">
    <location>
        <begin position="1022"/>
        <end position="1063"/>
    </location>
</feature>
<dbReference type="Gene3D" id="2.130.10.10">
    <property type="entry name" value="YVTN repeat-like/Quinoprotein amine dehydrogenase"/>
    <property type="match status" value="3"/>
</dbReference>
<feature type="domain" description="NACHT" evidence="4">
    <location>
        <begin position="85"/>
        <end position="229"/>
    </location>
</feature>
<dbReference type="PANTHER" id="PTHR19848">
    <property type="entry name" value="WD40 REPEAT PROTEIN"/>
    <property type="match status" value="1"/>
</dbReference>
<dbReference type="InterPro" id="IPR011047">
    <property type="entry name" value="Quinoprotein_ADH-like_sf"/>
</dbReference>
<dbReference type="InterPro" id="IPR001680">
    <property type="entry name" value="WD40_rpt"/>
</dbReference>
<dbReference type="InterPro" id="IPR007111">
    <property type="entry name" value="NACHT_NTPase"/>
</dbReference>
<dbReference type="InterPro" id="IPR027417">
    <property type="entry name" value="P-loop_NTPase"/>
</dbReference>
<dbReference type="SUPFAM" id="SSF50998">
    <property type="entry name" value="Quinoprotein alcohol dehydrogenase-like"/>
    <property type="match status" value="1"/>
</dbReference>
<dbReference type="Proteomes" id="UP000240493">
    <property type="component" value="Unassembled WGS sequence"/>
</dbReference>
<dbReference type="PROSITE" id="PS00678">
    <property type="entry name" value="WD_REPEATS_1"/>
    <property type="match status" value="3"/>
</dbReference>
<dbReference type="InterPro" id="IPR056884">
    <property type="entry name" value="NPHP3-like_N"/>
</dbReference>
<protein>
    <recommendedName>
        <fullName evidence="4">NACHT domain-containing protein</fullName>
    </recommendedName>
</protein>
<proteinExistence type="predicted"/>
<sequence length="1254" mass="141067">MTSMREVSANTFGNDAKVILGNITNNITNDPSAADNIFLQEISKTNPVDDKKRILESKGPLIYESYCWILGHNDFKQWRDKKNNGVFWIKGDPGKGKTMLLCGIIKDFENDSKLQEKYAYFFCQGTDTRLNTATAIIKGLIYSVLRQNQNLLSDIQKQIEKEPKGYLEGNNAWVALSRIFTTIIQDPCMAHFTFIIDALDECQHHESRKSLLNLIMDTSNHVKWLISSRNEKEIERGLKSIENRLILELKSNAAHISNAVDTYIDRCAQDIEALEDDMDLRIKITNSLKTKANGTFLWVTLVVQQLQDAGRPHIERILEEMPEDLENLYDEIMERSKKGWKYDEEACLVFLATVTAAERPLHIDELYIFTSSQLIGAKVRYLPKDIKYLAKVCGSFITITDNTIYLIHQTVKDYLVHKGATRIFPRGIGHQHYKMFEISLNIMDKTLQSNIYNIKSPGERVDDITPPNPNPLASKAYCCAFWVEHLTHCSQPQLFQDGGILHSFLREKYLYWLEAMILLKSLARAVIAIQKLRDLIANYCRNEDNNNRISKPPRSRERERDRIGHDQWLANAVMPERRTETLVKSGKNETLELTRDVHRLIFSHRAIIEAYPLQIYASALIFSPSGCILRKLFEATQCPKWIVAKPTTRPFWSPCMQTIEGFQGFVNSVAISRDNTMLAAAAFSGMVKVWDLTSGACLHTFKSDYLRKMVFSPNSTQLALVCFQNVEIWDLITGTCLKSMAGDVKSVSFSADGTHLALMSEDIIKIHDLATGVDIQTHTSHSNEKFLAFVFPSDCAQLEPGSGDGTIEPQSTGTETGPSVLRDQASHATLVVSIQEGSAIKVWDLATGKCIQNIAMNVYMGSIKVSLSPDGMRLALLFGQEIISIWELATGKCLLTLRDHIKGPNVFSADGLRLTSTIDFDIKIWDIATGTCLKTFSGHRSTIFSLAYSSDGLQLVSGDSDGTIKVWDLAADSSPRPLLRYRLHQDRINLMAFSPNGRWVALASAGKTVRIWNTATRTFLWTTKMSDHIVAVVFSLDSMQLVTSGNDGIINLWDAATGAHLRTLTGHTCAALSIAFSPSNTQLASASRNGSLNIWELTTGTCLRTIEIDCDAIYNSTTAFSPGGTQLGFVSSEGTIKIWDPFTGICLQTIRNCLDPEKRKRIIGEPFPKAYGAYPPETLFAFFSREKYLYYSPKVPDLGLGDDQTWILKGQKPVLWLPPEYRPEQIAVCENSLIIITIFDEFLYFEFCFDDLDI</sequence>
<dbReference type="Gene3D" id="3.40.50.300">
    <property type="entry name" value="P-loop containing nucleotide triphosphate hydrolases"/>
    <property type="match status" value="1"/>
</dbReference>
<evidence type="ECO:0000313" key="5">
    <source>
        <dbReference type="EMBL" id="PTB41447.1"/>
    </source>
</evidence>
<dbReference type="InterPro" id="IPR015943">
    <property type="entry name" value="WD40/YVTN_repeat-like_dom_sf"/>
</dbReference>
<feature type="repeat" description="WD" evidence="3">
    <location>
        <begin position="936"/>
        <end position="977"/>
    </location>
</feature>
<dbReference type="Pfam" id="PF24883">
    <property type="entry name" value="NPHP3_N"/>
    <property type="match status" value="1"/>
</dbReference>
<keyword evidence="1 3" id="KW-0853">WD repeat</keyword>
<keyword evidence="6" id="KW-1185">Reference proteome</keyword>
<dbReference type="PROSITE" id="PS50294">
    <property type="entry name" value="WD_REPEATS_REGION"/>
    <property type="match status" value="5"/>
</dbReference>
<keyword evidence="2" id="KW-0677">Repeat</keyword>
<feature type="repeat" description="WD" evidence="3">
    <location>
        <begin position="659"/>
        <end position="700"/>
    </location>
</feature>
<dbReference type="SMART" id="SM00320">
    <property type="entry name" value="WD40"/>
    <property type="match status" value="9"/>
</dbReference>
<dbReference type="EMBL" id="KZ679261">
    <property type="protein sequence ID" value="PTB41447.1"/>
    <property type="molecule type" value="Genomic_DNA"/>
</dbReference>
<dbReference type="InterPro" id="IPR020472">
    <property type="entry name" value="WD40_PAC1"/>
</dbReference>
<feature type="repeat" description="WD" evidence="3">
    <location>
        <begin position="981"/>
        <end position="1022"/>
    </location>
</feature>
<dbReference type="InterPro" id="IPR019775">
    <property type="entry name" value="WD40_repeat_CS"/>
</dbReference>
<dbReference type="AlphaFoldDB" id="A0A2T3Z9G6"/>
<accession>A0A2T3Z9G6</accession>
<dbReference type="CDD" id="cd00200">
    <property type="entry name" value="WD40"/>
    <property type="match status" value="1"/>
</dbReference>
<feature type="repeat" description="WD" evidence="3">
    <location>
        <begin position="1064"/>
        <end position="1105"/>
    </location>
</feature>
<organism evidence="5 6">
    <name type="scientific">Trichoderma asperellum (strain ATCC 204424 / CBS 433.97 / NBRC 101777)</name>
    <dbReference type="NCBI Taxonomy" id="1042311"/>
    <lineage>
        <taxon>Eukaryota</taxon>
        <taxon>Fungi</taxon>
        <taxon>Dikarya</taxon>
        <taxon>Ascomycota</taxon>
        <taxon>Pezizomycotina</taxon>
        <taxon>Sordariomycetes</taxon>
        <taxon>Hypocreomycetidae</taxon>
        <taxon>Hypocreales</taxon>
        <taxon>Hypocreaceae</taxon>
        <taxon>Trichoderma</taxon>
    </lineage>
</organism>
<dbReference type="PROSITE" id="PS50837">
    <property type="entry name" value="NACHT"/>
    <property type="match status" value="1"/>
</dbReference>
<dbReference type="SUPFAM" id="SSF52540">
    <property type="entry name" value="P-loop containing nucleoside triphosphate hydrolases"/>
    <property type="match status" value="1"/>
</dbReference>
<reference evidence="5 6" key="1">
    <citation type="submission" date="2016-07" db="EMBL/GenBank/DDBJ databases">
        <title>Multiple horizontal gene transfer events from other fungi enriched the ability of initially mycotrophic Trichoderma (Ascomycota) to feed on dead plant biomass.</title>
        <authorList>
            <consortium name="DOE Joint Genome Institute"/>
            <person name="Aerts A."/>
            <person name="Atanasova L."/>
            <person name="Chenthamara K."/>
            <person name="Zhang J."/>
            <person name="Grujic M."/>
            <person name="Henrissat B."/>
            <person name="Kuo A."/>
            <person name="Salamov A."/>
            <person name="Lipzen A."/>
            <person name="Labutti K."/>
            <person name="Barry K."/>
            <person name="Miao Y."/>
            <person name="Rahimi M.J."/>
            <person name="Shen Q."/>
            <person name="Grigoriev I.V."/>
            <person name="Kubicek C.P."/>
            <person name="Druzhinina I.S."/>
        </authorList>
    </citation>
    <scope>NUCLEOTIDE SEQUENCE [LARGE SCALE GENOMIC DNA]</scope>
    <source>
        <strain evidence="5 6">CBS 433.97</strain>
    </source>
</reference>
<evidence type="ECO:0000313" key="6">
    <source>
        <dbReference type="Proteomes" id="UP000240493"/>
    </source>
</evidence>
<name>A0A2T3Z9G6_TRIA4</name>
<evidence type="ECO:0000256" key="1">
    <source>
        <dbReference type="ARBA" id="ARBA00022574"/>
    </source>
</evidence>
<dbReference type="STRING" id="1042311.A0A2T3Z9G6"/>
<evidence type="ECO:0000256" key="2">
    <source>
        <dbReference type="ARBA" id="ARBA00022737"/>
    </source>
</evidence>
<dbReference type="PANTHER" id="PTHR19848:SF8">
    <property type="entry name" value="F-BOX AND WD REPEAT DOMAIN CONTAINING 7"/>
    <property type="match status" value="1"/>
</dbReference>
<dbReference type="OrthoDB" id="4897932at2759"/>